<keyword evidence="2 4" id="KW-0238">DNA-binding</keyword>
<dbReference type="InterPro" id="IPR009057">
    <property type="entry name" value="Homeodomain-like_sf"/>
</dbReference>
<proteinExistence type="predicted"/>
<protein>
    <submittedName>
        <fullName evidence="6">TetR/AcrR family transcriptional regulator</fullName>
    </submittedName>
</protein>
<dbReference type="GO" id="GO:0003677">
    <property type="term" value="F:DNA binding"/>
    <property type="evidence" value="ECO:0007669"/>
    <property type="project" value="UniProtKB-UniRule"/>
</dbReference>
<dbReference type="AlphaFoldDB" id="A0A545UIL9"/>
<dbReference type="InterPro" id="IPR001647">
    <property type="entry name" value="HTH_TetR"/>
</dbReference>
<dbReference type="FunFam" id="1.10.10.60:FF:000141">
    <property type="entry name" value="TetR family transcriptional regulator"/>
    <property type="match status" value="1"/>
</dbReference>
<dbReference type="PROSITE" id="PS50977">
    <property type="entry name" value="HTH_TETR_2"/>
    <property type="match status" value="1"/>
</dbReference>
<evidence type="ECO:0000256" key="3">
    <source>
        <dbReference type="ARBA" id="ARBA00023163"/>
    </source>
</evidence>
<dbReference type="Gene3D" id="1.10.357.10">
    <property type="entry name" value="Tetracycline Repressor, domain 2"/>
    <property type="match status" value="1"/>
</dbReference>
<dbReference type="InterPro" id="IPR023772">
    <property type="entry name" value="DNA-bd_HTH_TetR-type_CS"/>
</dbReference>
<dbReference type="Proteomes" id="UP000315439">
    <property type="component" value="Unassembled WGS sequence"/>
</dbReference>
<dbReference type="PANTHER" id="PTHR43479">
    <property type="entry name" value="ACREF/ENVCD OPERON REPRESSOR-RELATED"/>
    <property type="match status" value="1"/>
</dbReference>
<dbReference type="PROSITE" id="PS01081">
    <property type="entry name" value="HTH_TETR_1"/>
    <property type="match status" value="1"/>
</dbReference>
<accession>A0A545UIL9</accession>
<dbReference type="RefSeq" id="WP_142891376.1">
    <property type="nucleotide sequence ID" value="NZ_ML660160.1"/>
</dbReference>
<dbReference type="InterPro" id="IPR050624">
    <property type="entry name" value="HTH-type_Tx_Regulator"/>
</dbReference>
<dbReference type="OrthoDB" id="8535430at2"/>
<comment type="caution">
    <text evidence="6">The sequence shown here is derived from an EMBL/GenBank/DDBJ whole genome shotgun (WGS) entry which is preliminary data.</text>
</comment>
<evidence type="ECO:0000313" key="6">
    <source>
        <dbReference type="EMBL" id="TQV89312.1"/>
    </source>
</evidence>
<keyword evidence="3" id="KW-0804">Transcription</keyword>
<dbReference type="SUPFAM" id="SSF46689">
    <property type="entry name" value="Homeodomain-like"/>
    <property type="match status" value="1"/>
</dbReference>
<dbReference type="PRINTS" id="PR00455">
    <property type="entry name" value="HTHTETR"/>
</dbReference>
<organism evidence="6 7">
    <name type="scientific">Aliikangiella coralliicola</name>
    <dbReference type="NCBI Taxonomy" id="2592383"/>
    <lineage>
        <taxon>Bacteria</taxon>
        <taxon>Pseudomonadati</taxon>
        <taxon>Pseudomonadota</taxon>
        <taxon>Gammaproteobacteria</taxon>
        <taxon>Oceanospirillales</taxon>
        <taxon>Pleioneaceae</taxon>
        <taxon>Aliikangiella</taxon>
    </lineage>
</organism>
<evidence type="ECO:0000256" key="4">
    <source>
        <dbReference type="PROSITE-ProRule" id="PRU00335"/>
    </source>
</evidence>
<sequence length="293" mass="33999">MDKKTRILTSARKLFLEQGYKSTSIQSIASESGISKGAVYLYFNSKEEILLAIFRMIEDEVWRKVSSINQDPSLSAREKYRRQIITFYNEVMENLQFNQMMLNESGIELNEAFYNYAREYRYRLQKVQEESLLAIYGDSLSMWLGDLVISTNGIMQEFDASIVLDNLELDSERLADFICNVTDFLVDGILSKKPVPIFNEKTKLVREEFLAQKENEKHEAINQQFTKLADLCESLVLSDERKQTLQETLELLKDALEATQINKTLVKALMSNFNDYSELKADREKLADLLEVR</sequence>
<evidence type="ECO:0000313" key="7">
    <source>
        <dbReference type="Proteomes" id="UP000315439"/>
    </source>
</evidence>
<gene>
    <name evidence="6" type="ORF">FLL46_00045</name>
</gene>
<feature type="domain" description="HTH tetR-type" evidence="5">
    <location>
        <begin position="1"/>
        <end position="61"/>
    </location>
</feature>
<keyword evidence="1" id="KW-0805">Transcription regulation</keyword>
<reference evidence="6 7" key="1">
    <citation type="submission" date="2019-07" db="EMBL/GenBank/DDBJ databases">
        <title>Draft genome for Aliikangiella sp. M105.</title>
        <authorList>
            <person name="Wang G."/>
        </authorList>
    </citation>
    <scope>NUCLEOTIDE SEQUENCE [LARGE SCALE GENOMIC DNA]</scope>
    <source>
        <strain evidence="6 7">M105</strain>
    </source>
</reference>
<evidence type="ECO:0000256" key="1">
    <source>
        <dbReference type="ARBA" id="ARBA00023015"/>
    </source>
</evidence>
<keyword evidence="7" id="KW-1185">Reference proteome</keyword>
<feature type="DNA-binding region" description="H-T-H motif" evidence="4">
    <location>
        <begin position="24"/>
        <end position="43"/>
    </location>
</feature>
<evidence type="ECO:0000259" key="5">
    <source>
        <dbReference type="PROSITE" id="PS50977"/>
    </source>
</evidence>
<evidence type="ECO:0000256" key="2">
    <source>
        <dbReference type="ARBA" id="ARBA00023125"/>
    </source>
</evidence>
<dbReference type="EMBL" id="VIKS01000001">
    <property type="protein sequence ID" value="TQV89312.1"/>
    <property type="molecule type" value="Genomic_DNA"/>
</dbReference>
<dbReference type="Pfam" id="PF00440">
    <property type="entry name" value="TetR_N"/>
    <property type="match status" value="1"/>
</dbReference>
<dbReference type="PANTHER" id="PTHR43479:SF22">
    <property type="entry name" value="TRANSCRIPTIONAL REGULATOR, TETR FAMILY"/>
    <property type="match status" value="1"/>
</dbReference>
<name>A0A545UIL9_9GAMM</name>